<keyword evidence="3 5" id="KW-0285">Flavoprotein</keyword>
<gene>
    <name evidence="9" type="ORF">FHX53_002314</name>
</gene>
<dbReference type="InterPro" id="IPR036250">
    <property type="entry name" value="AcylCo_DH-like_C"/>
</dbReference>
<feature type="domain" description="Acyl-CoA dehydrogenase/oxidase C-terminal" evidence="6">
    <location>
        <begin position="238"/>
        <end position="380"/>
    </location>
</feature>
<accession>A0A839EEP6</accession>
<dbReference type="SUPFAM" id="SSF47203">
    <property type="entry name" value="Acyl-CoA dehydrogenase C-terminal domain-like"/>
    <property type="match status" value="1"/>
</dbReference>
<dbReference type="Proteomes" id="UP000585905">
    <property type="component" value="Unassembled WGS sequence"/>
</dbReference>
<proteinExistence type="inferred from homology"/>
<keyword evidence="10" id="KW-1185">Reference proteome</keyword>
<evidence type="ECO:0000313" key="9">
    <source>
        <dbReference type="EMBL" id="MBA8848704.1"/>
    </source>
</evidence>
<dbReference type="PANTHER" id="PTHR43188">
    <property type="entry name" value="ACYL-COENZYME A OXIDASE"/>
    <property type="match status" value="1"/>
</dbReference>
<dbReference type="InterPro" id="IPR045008">
    <property type="entry name" value="ACX4-like"/>
</dbReference>
<dbReference type="PANTHER" id="PTHR43188:SF1">
    <property type="entry name" value="ACYL-COA DEHYDROGENASE"/>
    <property type="match status" value="1"/>
</dbReference>
<comment type="caution">
    <text evidence="9">The sequence shown here is derived from an EMBL/GenBank/DDBJ whole genome shotgun (WGS) entry which is preliminary data.</text>
</comment>
<evidence type="ECO:0000259" key="7">
    <source>
        <dbReference type="Pfam" id="PF02770"/>
    </source>
</evidence>
<feature type="domain" description="Acyl-CoA dehydrogenase/oxidase N-terminal" evidence="8">
    <location>
        <begin position="18"/>
        <end position="120"/>
    </location>
</feature>
<dbReference type="Gene3D" id="1.10.540.10">
    <property type="entry name" value="Acyl-CoA dehydrogenase/oxidase, N-terminal domain"/>
    <property type="match status" value="1"/>
</dbReference>
<keyword evidence="4 5" id="KW-0274">FAD</keyword>
<dbReference type="GO" id="GO:0050660">
    <property type="term" value="F:flavin adenine dinucleotide binding"/>
    <property type="evidence" value="ECO:0007669"/>
    <property type="project" value="InterPro"/>
</dbReference>
<sequence>MTAPLGDLLESWTLLPSDEQQVMLRLRETLMTRIAPVLDGAWEKGELPDAVLASLIPLRLMDPPELKGRTLSALYSGFRNLEIARVDASVATVYNLQAGLFRTVVSRGGSGDQFARWDPMIRSFAMAGAFALTEPDHGSDIARGLRSEVRRDGSDWILNGAKRWIGGADRADRIAVVARERSGEVRCLLVDPRSPGVTLRRIERKTSLRIVQNFDITFENVRVSDDWRLAEVSSFGDIARCLREMRADVGWIATGTALGAYEAALEYALRRSQFGRPLTSFQLVQERLTTMLGHVSASLALMLRLTQRQTSGKVLDEDSALAKSWITARLREVVALARETCGGNGITLESRVARFHADAEGIYSYEGTYDINSLIVGRAITGYSAFGGAPHDVASPLERNR</sequence>
<dbReference type="AlphaFoldDB" id="A0A839EEP6"/>
<evidence type="ECO:0000256" key="2">
    <source>
        <dbReference type="ARBA" id="ARBA00009347"/>
    </source>
</evidence>
<dbReference type="InterPro" id="IPR009075">
    <property type="entry name" value="AcylCo_DH/oxidase_C"/>
</dbReference>
<dbReference type="Gene3D" id="1.20.140.10">
    <property type="entry name" value="Butyryl-CoA Dehydrogenase, subunit A, domain 3"/>
    <property type="match status" value="1"/>
</dbReference>
<dbReference type="InterPro" id="IPR013786">
    <property type="entry name" value="AcylCoA_DH/ox_N"/>
</dbReference>
<evidence type="ECO:0000259" key="6">
    <source>
        <dbReference type="Pfam" id="PF00441"/>
    </source>
</evidence>
<dbReference type="Pfam" id="PF00441">
    <property type="entry name" value="Acyl-CoA_dh_1"/>
    <property type="match status" value="1"/>
</dbReference>
<dbReference type="Pfam" id="PF02770">
    <property type="entry name" value="Acyl-CoA_dh_M"/>
    <property type="match status" value="1"/>
</dbReference>
<evidence type="ECO:0000256" key="1">
    <source>
        <dbReference type="ARBA" id="ARBA00001974"/>
    </source>
</evidence>
<dbReference type="InterPro" id="IPR006091">
    <property type="entry name" value="Acyl-CoA_Oxase/DH_mid-dom"/>
</dbReference>
<dbReference type="PROSITE" id="PS00073">
    <property type="entry name" value="ACYL_COA_DH_2"/>
    <property type="match status" value="1"/>
</dbReference>
<dbReference type="Pfam" id="PF02771">
    <property type="entry name" value="Acyl-CoA_dh_N"/>
    <property type="match status" value="1"/>
</dbReference>
<dbReference type="GO" id="GO:0004361">
    <property type="term" value="F:glutaryl-CoA dehydrogenase activity"/>
    <property type="evidence" value="ECO:0007669"/>
    <property type="project" value="UniProtKB-EC"/>
</dbReference>
<dbReference type="InterPro" id="IPR037069">
    <property type="entry name" value="AcylCoA_DH/ox_N_sf"/>
</dbReference>
<dbReference type="Gene3D" id="2.40.110.10">
    <property type="entry name" value="Butyryl-CoA Dehydrogenase, subunit A, domain 2"/>
    <property type="match status" value="1"/>
</dbReference>
<dbReference type="SUPFAM" id="SSF56645">
    <property type="entry name" value="Acyl-CoA dehydrogenase NM domain-like"/>
    <property type="match status" value="1"/>
</dbReference>
<comment type="cofactor">
    <cofactor evidence="1 5">
        <name>FAD</name>
        <dbReference type="ChEBI" id="CHEBI:57692"/>
    </cofactor>
</comment>
<reference evidence="9 10" key="1">
    <citation type="submission" date="2020-07" db="EMBL/GenBank/DDBJ databases">
        <title>Sequencing the genomes of 1000 actinobacteria strains.</title>
        <authorList>
            <person name="Klenk H.-P."/>
        </authorList>
    </citation>
    <scope>NUCLEOTIDE SEQUENCE [LARGE SCALE GENOMIC DNA]</scope>
    <source>
        <strain evidence="9 10">DSM 19663</strain>
    </source>
</reference>
<keyword evidence="5 9" id="KW-0560">Oxidoreductase</keyword>
<dbReference type="EC" id="1.3.8.6" evidence="9"/>
<feature type="domain" description="Acyl-CoA oxidase/dehydrogenase middle" evidence="7">
    <location>
        <begin position="129"/>
        <end position="221"/>
    </location>
</feature>
<evidence type="ECO:0000256" key="4">
    <source>
        <dbReference type="ARBA" id="ARBA00022827"/>
    </source>
</evidence>
<dbReference type="InterPro" id="IPR006089">
    <property type="entry name" value="Acyl-CoA_DH_CS"/>
</dbReference>
<evidence type="ECO:0000256" key="3">
    <source>
        <dbReference type="ARBA" id="ARBA00022630"/>
    </source>
</evidence>
<dbReference type="EMBL" id="JACGWX010000006">
    <property type="protein sequence ID" value="MBA8848704.1"/>
    <property type="molecule type" value="Genomic_DNA"/>
</dbReference>
<dbReference type="InterPro" id="IPR046373">
    <property type="entry name" value="Acyl-CoA_Oxase/DH_mid-dom_sf"/>
</dbReference>
<dbReference type="GO" id="GO:0006635">
    <property type="term" value="P:fatty acid beta-oxidation"/>
    <property type="evidence" value="ECO:0007669"/>
    <property type="project" value="InterPro"/>
</dbReference>
<comment type="similarity">
    <text evidence="2 5">Belongs to the acyl-CoA dehydrogenase family.</text>
</comment>
<evidence type="ECO:0000259" key="8">
    <source>
        <dbReference type="Pfam" id="PF02771"/>
    </source>
</evidence>
<name>A0A839EEP6_9MICO</name>
<evidence type="ECO:0000256" key="5">
    <source>
        <dbReference type="RuleBase" id="RU362125"/>
    </source>
</evidence>
<protein>
    <submittedName>
        <fullName evidence="9">Glutaryl-CoA dehydrogenase</fullName>
        <ecNumber evidence="9">1.3.8.6</ecNumber>
    </submittedName>
</protein>
<dbReference type="InterPro" id="IPR009100">
    <property type="entry name" value="AcylCoA_DH/oxidase_NM_dom_sf"/>
</dbReference>
<evidence type="ECO:0000313" key="10">
    <source>
        <dbReference type="Proteomes" id="UP000585905"/>
    </source>
</evidence>
<organism evidence="9 10">
    <name type="scientific">Microcella alkalica</name>
    <dbReference type="NCBI Taxonomy" id="355930"/>
    <lineage>
        <taxon>Bacteria</taxon>
        <taxon>Bacillati</taxon>
        <taxon>Actinomycetota</taxon>
        <taxon>Actinomycetes</taxon>
        <taxon>Micrococcales</taxon>
        <taxon>Microbacteriaceae</taxon>
        <taxon>Microcella</taxon>
    </lineage>
</organism>
<dbReference type="RefSeq" id="WP_343050990.1">
    <property type="nucleotide sequence ID" value="NZ_BAAAOV010000011.1"/>
</dbReference>